<dbReference type="EMBL" id="MVBN01000003">
    <property type="protein sequence ID" value="OOK77354.1"/>
    <property type="molecule type" value="Genomic_DNA"/>
</dbReference>
<evidence type="ECO:0000313" key="3">
    <source>
        <dbReference type="Proteomes" id="UP000188532"/>
    </source>
</evidence>
<gene>
    <name evidence="2" type="ORF">BZL29_4035</name>
</gene>
<dbReference type="AlphaFoldDB" id="A0A1V3XDP6"/>
<protein>
    <recommendedName>
        <fullName evidence="1">RNA helicase HrpA C-terminal domain-containing protein</fullName>
    </recommendedName>
</protein>
<feature type="domain" description="RNA helicase HrpA C-terminal" evidence="1">
    <location>
        <begin position="2"/>
        <end position="216"/>
    </location>
</feature>
<accession>A0A1V3XDP6</accession>
<comment type="caution">
    <text evidence="2">The sequence shown here is derived from an EMBL/GenBank/DDBJ whole genome shotgun (WGS) entry which is preliminary data.</text>
</comment>
<dbReference type="Pfam" id="PF11898">
    <property type="entry name" value="DUF3418"/>
    <property type="match status" value="1"/>
</dbReference>
<proteinExistence type="predicted"/>
<evidence type="ECO:0000313" key="2">
    <source>
        <dbReference type="EMBL" id="OOK77354.1"/>
    </source>
</evidence>
<dbReference type="InterPro" id="IPR024590">
    <property type="entry name" value="HrpA_C"/>
</dbReference>
<dbReference type="Proteomes" id="UP000188532">
    <property type="component" value="Unassembled WGS sequence"/>
</dbReference>
<organism evidence="2 3">
    <name type="scientific">Mycobacterium kansasii</name>
    <dbReference type="NCBI Taxonomy" id="1768"/>
    <lineage>
        <taxon>Bacteria</taxon>
        <taxon>Bacillati</taxon>
        <taxon>Actinomycetota</taxon>
        <taxon>Actinomycetes</taxon>
        <taxon>Mycobacteriales</taxon>
        <taxon>Mycobacteriaceae</taxon>
        <taxon>Mycobacterium</taxon>
    </lineage>
</organism>
<sequence>MTAPLKAIDRQLDPRTRLALGANPDGSLSALLDDCADAATDTLMAAPVWTFDEFTALRDRVAQNLVPMTADIVGRVEKALSAAQEVQLLLPAEPPAAQTDAITDLRTQLDRLLPPGFVTATGRAHLGDLTRYLTASRRRLERLPYALEADRARMQRVHAVQDTYHELLRGLPATRAAAADVRDIARLIEELRVSLWAQQLGTPRAVSEQRIYRAIDAVWSQRP</sequence>
<name>A0A1V3XDP6_MYCKA</name>
<reference evidence="2 3" key="1">
    <citation type="submission" date="2017-02" db="EMBL/GenBank/DDBJ databases">
        <title>Complete genome sequences of Mycobacterium kansasii strains isolated from rhesus macaques.</title>
        <authorList>
            <person name="Panda A."/>
            <person name="Nagaraj S."/>
            <person name="Zhao X."/>
            <person name="Tettelin H."/>
            <person name="Detolla L.J."/>
        </authorList>
    </citation>
    <scope>NUCLEOTIDE SEQUENCE [LARGE SCALE GENOMIC DNA]</scope>
    <source>
        <strain evidence="2 3">11-3469</strain>
    </source>
</reference>
<evidence type="ECO:0000259" key="1">
    <source>
        <dbReference type="Pfam" id="PF11898"/>
    </source>
</evidence>